<dbReference type="RefSeq" id="WP_261758890.1">
    <property type="nucleotide sequence ID" value="NZ_CP104562.2"/>
</dbReference>
<proteinExistence type="predicted"/>
<dbReference type="EMBL" id="CP104562">
    <property type="protein sequence ID" value="UXH79070.1"/>
    <property type="molecule type" value="Genomic_DNA"/>
</dbReference>
<organism evidence="1 2">
    <name type="scientific">Roseateles amylovorans</name>
    <dbReference type="NCBI Taxonomy" id="2978473"/>
    <lineage>
        <taxon>Bacteria</taxon>
        <taxon>Pseudomonadati</taxon>
        <taxon>Pseudomonadota</taxon>
        <taxon>Betaproteobacteria</taxon>
        <taxon>Burkholderiales</taxon>
        <taxon>Sphaerotilaceae</taxon>
        <taxon>Roseateles</taxon>
    </lineage>
</organism>
<accession>A0ABY6B777</accession>
<gene>
    <name evidence="1" type="ORF">N4261_03800</name>
</gene>
<reference evidence="1" key="1">
    <citation type="submission" date="2022-10" db="EMBL/GenBank/DDBJ databases">
        <title>Characterization and whole genome sequencing of a new Roseateles species, isolated from fresh water.</title>
        <authorList>
            <person name="Guliayeva D.Y."/>
            <person name="Akhremchuk A.E."/>
            <person name="Sikolenko M.A."/>
            <person name="Valentovich L.N."/>
            <person name="Sidarenka A.V."/>
        </authorList>
    </citation>
    <scope>NUCLEOTIDE SEQUENCE</scope>
    <source>
        <strain evidence="1">BIM B-1768</strain>
    </source>
</reference>
<dbReference type="Proteomes" id="UP001064933">
    <property type="component" value="Chromosome"/>
</dbReference>
<keyword evidence="2" id="KW-1185">Reference proteome</keyword>
<name>A0ABY6B777_9BURK</name>
<evidence type="ECO:0008006" key="3">
    <source>
        <dbReference type="Google" id="ProtNLM"/>
    </source>
</evidence>
<protein>
    <recommendedName>
        <fullName evidence="3">Chemotaxis phosphatase CheX-like domain-containing protein</fullName>
    </recommendedName>
</protein>
<evidence type="ECO:0000313" key="1">
    <source>
        <dbReference type="EMBL" id="UXH79070.1"/>
    </source>
</evidence>
<evidence type="ECO:0000313" key="2">
    <source>
        <dbReference type="Proteomes" id="UP001064933"/>
    </source>
</evidence>
<sequence>MNISDRAKQGFDQFVQHCMRTTLVPSGRTEIGMVAMDSLAPPPRPSRTASGFGPAAEPRGAVVMLTVASSSFSLVLFLHHEADAASLAKRPTQHGLSPAHGDEQAAQEALADALAETGNLFCGALNRELGRVFPLVGMSTPHRLDAHCVDHLALLRYGHVRHFRMALDDGSHRLASYCVCAYGDVDFIAPPVAAGDVGVGELEMF</sequence>